<keyword evidence="1" id="KW-0328">Glycosyltransferase</keyword>
<dbReference type="SUPFAM" id="SSF53167">
    <property type="entry name" value="Purine and uridine phosphorylases"/>
    <property type="match status" value="1"/>
</dbReference>
<protein>
    <submittedName>
        <fullName evidence="1">Purine nucleoside phosphorylase</fullName>
        <ecNumber evidence="1">2.4.2.1</ecNumber>
    </submittedName>
</protein>
<organism evidence="1 2">
    <name type="scientific">Citrobacter freundii</name>
    <dbReference type="NCBI Taxonomy" id="546"/>
    <lineage>
        <taxon>Bacteria</taxon>
        <taxon>Pseudomonadati</taxon>
        <taxon>Pseudomonadota</taxon>
        <taxon>Gammaproteobacteria</taxon>
        <taxon>Enterobacterales</taxon>
        <taxon>Enterobacteriaceae</taxon>
        <taxon>Citrobacter</taxon>
        <taxon>Citrobacter freundii complex</taxon>
    </lineage>
</organism>
<dbReference type="EMBL" id="CBWP010000004">
    <property type="protein sequence ID" value="CDL36068.1"/>
    <property type="molecule type" value="Genomic_DNA"/>
</dbReference>
<dbReference type="InterPro" id="IPR035994">
    <property type="entry name" value="Nucleoside_phosphorylase_sf"/>
</dbReference>
<name>A0A7G2IHD2_CITFR</name>
<keyword evidence="1" id="KW-0808">Transferase</keyword>
<evidence type="ECO:0000313" key="1">
    <source>
        <dbReference type="EMBL" id="CDL36068.1"/>
    </source>
</evidence>
<dbReference type="GO" id="GO:0004731">
    <property type="term" value="F:purine-nucleoside phosphorylase activity"/>
    <property type="evidence" value="ECO:0007669"/>
    <property type="project" value="UniProtKB-EC"/>
</dbReference>
<dbReference type="GO" id="GO:0009116">
    <property type="term" value="P:nucleoside metabolic process"/>
    <property type="evidence" value="ECO:0007669"/>
    <property type="project" value="InterPro"/>
</dbReference>
<dbReference type="AlphaFoldDB" id="A0A7G2IHD2"/>
<sequence length="43" mass="4780">MTAHINAKAGDFAPTVIMPGDPLRAKIYCRKLSYGLPRSYQRA</sequence>
<dbReference type="EC" id="2.4.2.1" evidence="1"/>
<proteinExistence type="predicted"/>
<accession>A0A7G2IHD2</accession>
<reference evidence="1 2" key="1">
    <citation type="submission" date="2013-10" db="EMBL/GenBank/DDBJ databases">
        <title>Antibiotic resistance diversity of beta-lactamase producers in the General Hospital Vienna.</title>
        <authorList>
            <person name="Barisic I."/>
            <person name="Mitteregger D."/>
            <person name="Hirschl A.M."/>
            <person name="Noehammer C."/>
            <person name="Wiesinger-Mayr H."/>
        </authorList>
    </citation>
    <scope>NUCLEOTIDE SEQUENCE [LARGE SCALE GENOMIC DNA]</scope>
    <source>
        <strain evidence="1 2">ISC11</strain>
    </source>
</reference>
<dbReference type="Proteomes" id="UP000019194">
    <property type="component" value="Unassembled WGS sequence"/>
</dbReference>
<evidence type="ECO:0000313" key="2">
    <source>
        <dbReference type="Proteomes" id="UP000019194"/>
    </source>
</evidence>
<comment type="caution">
    <text evidence="1">The sequence shown here is derived from an EMBL/GenBank/DDBJ whole genome shotgun (WGS) entry which is preliminary data.</text>
</comment>